<keyword evidence="2" id="KW-1185">Reference proteome</keyword>
<name>A0AC60PCY2_IXOPE</name>
<evidence type="ECO:0000313" key="2">
    <source>
        <dbReference type="Proteomes" id="UP000805193"/>
    </source>
</evidence>
<protein>
    <submittedName>
        <fullName evidence="1">Uncharacterized protein</fullName>
    </submittedName>
</protein>
<dbReference type="Proteomes" id="UP000805193">
    <property type="component" value="Unassembled WGS sequence"/>
</dbReference>
<accession>A0AC60PCY2</accession>
<proteinExistence type="predicted"/>
<gene>
    <name evidence="1" type="ORF">HPB47_005424</name>
</gene>
<sequence>MPFPVTLSHSPQSLLERCVVGLRRHVAGRERSGVTAGTRYPNHRNNTIAITVYSEAHAGDILQMSTLTLGDGTVVGVQTYRSTTGLMPRGVIHDVDAKFTAQDIVDYSESDYCNVLHARPIGRRGTFLLTFDGNRAHRKITHRGRLFRVYTYKPTAVLYLKCHGIGHKAAVCTREQRCRRCGEPHPEGEQCEDTYCPNCHMSGHTAFDPNCETKKSTDAKLQRRALAMTQTKSKATNVASASPWKTMATALHNQGTLRGRTSFHQNRFSPLQELNEFPPLENTGSTKKGLTTTNCTTYKQDLPNVNANMAPRTSSTNKTSIEAKENQLKELERHVAQLKAEIEKDKQEEERAKQRRQTELEKKKQDAVRKTVEQKMVLIPSFTKNPTP</sequence>
<reference evidence="1 2" key="1">
    <citation type="journal article" date="2020" name="Cell">
        <title>Large-Scale Comparative Analyses of Tick Genomes Elucidate Their Genetic Diversity and Vector Capacities.</title>
        <authorList>
            <consortium name="Tick Genome and Microbiome Consortium (TIGMIC)"/>
            <person name="Jia N."/>
            <person name="Wang J."/>
            <person name="Shi W."/>
            <person name="Du L."/>
            <person name="Sun Y."/>
            <person name="Zhan W."/>
            <person name="Jiang J.F."/>
            <person name="Wang Q."/>
            <person name="Zhang B."/>
            <person name="Ji P."/>
            <person name="Bell-Sakyi L."/>
            <person name="Cui X.M."/>
            <person name="Yuan T.T."/>
            <person name="Jiang B.G."/>
            <person name="Yang W.F."/>
            <person name="Lam T.T."/>
            <person name="Chang Q.C."/>
            <person name="Ding S.J."/>
            <person name="Wang X.J."/>
            <person name="Zhu J.G."/>
            <person name="Ruan X.D."/>
            <person name="Zhao L."/>
            <person name="Wei J.T."/>
            <person name="Ye R.Z."/>
            <person name="Que T.C."/>
            <person name="Du C.H."/>
            <person name="Zhou Y.H."/>
            <person name="Cheng J.X."/>
            <person name="Dai P.F."/>
            <person name="Guo W.B."/>
            <person name="Han X.H."/>
            <person name="Huang E.J."/>
            <person name="Li L.F."/>
            <person name="Wei W."/>
            <person name="Gao Y.C."/>
            <person name="Liu J.Z."/>
            <person name="Shao H.Z."/>
            <person name="Wang X."/>
            <person name="Wang C.C."/>
            <person name="Yang T.C."/>
            <person name="Huo Q.B."/>
            <person name="Li W."/>
            <person name="Chen H.Y."/>
            <person name="Chen S.E."/>
            <person name="Zhou L.G."/>
            <person name="Ni X.B."/>
            <person name="Tian J.H."/>
            <person name="Sheng Y."/>
            <person name="Liu T."/>
            <person name="Pan Y.S."/>
            <person name="Xia L.Y."/>
            <person name="Li J."/>
            <person name="Zhao F."/>
            <person name="Cao W.C."/>
        </authorList>
    </citation>
    <scope>NUCLEOTIDE SEQUENCE [LARGE SCALE GENOMIC DNA]</scope>
    <source>
        <strain evidence="1">Iper-2018</strain>
    </source>
</reference>
<evidence type="ECO:0000313" key="1">
    <source>
        <dbReference type="EMBL" id="KAG0417661.1"/>
    </source>
</evidence>
<organism evidence="1 2">
    <name type="scientific">Ixodes persulcatus</name>
    <name type="common">Taiga tick</name>
    <dbReference type="NCBI Taxonomy" id="34615"/>
    <lineage>
        <taxon>Eukaryota</taxon>
        <taxon>Metazoa</taxon>
        <taxon>Ecdysozoa</taxon>
        <taxon>Arthropoda</taxon>
        <taxon>Chelicerata</taxon>
        <taxon>Arachnida</taxon>
        <taxon>Acari</taxon>
        <taxon>Parasitiformes</taxon>
        <taxon>Ixodida</taxon>
        <taxon>Ixodoidea</taxon>
        <taxon>Ixodidae</taxon>
        <taxon>Ixodinae</taxon>
        <taxon>Ixodes</taxon>
    </lineage>
</organism>
<comment type="caution">
    <text evidence="1">The sequence shown here is derived from an EMBL/GenBank/DDBJ whole genome shotgun (WGS) entry which is preliminary data.</text>
</comment>
<dbReference type="EMBL" id="JABSTQ010010818">
    <property type="protein sequence ID" value="KAG0417661.1"/>
    <property type="molecule type" value="Genomic_DNA"/>
</dbReference>